<dbReference type="PROSITE" id="PS52016">
    <property type="entry name" value="TONB_DEPENDENT_REC_3"/>
    <property type="match status" value="1"/>
</dbReference>
<keyword evidence="2 8" id="KW-0813">Transport</keyword>
<keyword evidence="6 8" id="KW-0472">Membrane</keyword>
<evidence type="ECO:0000256" key="3">
    <source>
        <dbReference type="ARBA" id="ARBA00022452"/>
    </source>
</evidence>
<dbReference type="GO" id="GO:0015344">
    <property type="term" value="F:siderophore uptake transmembrane transporter activity"/>
    <property type="evidence" value="ECO:0007669"/>
    <property type="project" value="TreeGrafter"/>
</dbReference>
<keyword evidence="3 8" id="KW-1134">Transmembrane beta strand</keyword>
<evidence type="ECO:0000313" key="13">
    <source>
        <dbReference type="Proteomes" id="UP000028725"/>
    </source>
</evidence>
<evidence type="ECO:0000256" key="7">
    <source>
        <dbReference type="ARBA" id="ARBA00023237"/>
    </source>
</evidence>
<keyword evidence="13" id="KW-1185">Reference proteome</keyword>
<dbReference type="Proteomes" id="UP000028725">
    <property type="component" value="Unassembled WGS sequence"/>
</dbReference>
<evidence type="ECO:0000256" key="5">
    <source>
        <dbReference type="ARBA" id="ARBA00022729"/>
    </source>
</evidence>
<dbReference type="PATRIC" id="fig|394096.3.peg.3488"/>
<dbReference type="NCBIfam" id="TIGR04057">
    <property type="entry name" value="SusC_RagA_signa"/>
    <property type="match status" value="1"/>
</dbReference>
<dbReference type="Pfam" id="PF07715">
    <property type="entry name" value="Plug"/>
    <property type="match status" value="1"/>
</dbReference>
<dbReference type="InterPro" id="IPR037066">
    <property type="entry name" value="Plug_dom_sf"/>
</dbReference>
<evidence type="ECO:0000256" key="9">
    <source>
        <dbReference type="SAM" id="MobiDB-lite"/>
    </source>
</evidence>
<feature type="region of interest" description="Disordered" evidence="9">
    <location>
        <begin position="25"/>
        <end position="68"/>
    </location>
</feature>
<dbReference type="EMBL" id="JMCB01000006">
    <property type="protein sequence ID" value="KFE68211.1"/>
    <property type="molecule type" value="Genomic_DNA"/>
</dbReference>
<evidence type="ECO:0000259" key="11">
    <source>
        <dbReference type="Pfam" id="PF07715"/>
    </source>
</evidence>
<dbReference type="PANTHER" id="PTHR30069">
    <property type="entry name" value="TONB-DEPENDENT OUTER MEMBRANE RECEPTOR"/>
    <property type="match status" value="1"/>
</dbReference>
<dbReference type="RefSeq" id="WP_240486736.1">
    <property type="nucleotide sequence ID" value="NZ_JMCB01000006.1"/>
</dbReference>
<feature type="chain" id="PRO_5001799988" evidence="10">
    <location>
        <begin position="22"/>
        <end position="1025"/>
    </location>
</feature>
<keyword evidence="12" id="KW-0675">Receptor</keyword>
<feature type="compositionally biased region" description="Low complexity" evidence="9">
    <location>
        <begin position="25"/>
        <end position="67"/>
    </location>
</feature>
<sequence>MMKRVLISGCAVALLASEAMAQDTSTAAQAPQTPAAASAPEAPAAPSEAAPTPAPAAPAASTQTAAPGMRMLRGRTFDKTSNDGVPLVRVIIKGTTKGTETDVNGYFTLEIPEGAVVLDISSQDYKQRDVLVPPAQKTVNIPLDSSFTEELVVVGRASEVARKNLANSVATVNAEALNRAPAATVDQAIQGKVAGANIQSNSGAPGGGMQMRLRGVSTITGSTAPLYVIDGVIISDVAIASGVYQVTASTGGSNPQPTQDNQVNRVADINPNDIESIEILKGASAAAIYGSKASNGVVIINTKRGKAGDGPRVDVTQRLGMYTLANKVGSRIFASEDEAVATFGEQAREYYRQGQTFDHESELAGRRDLSYETVATVSGASGDTRYFGSAMVKDDNGIIGHTGYEKQSFRLNVGQKLGERVDVSASANLIHTQSDRGITNNDNAGITYHMVLPFTPSFYNLKPNADGTYPANPFLSSTSNPLQTAALVRNDENVWRIIASGDATVNVYKDKTSELRVLANFGLDRFQQENNVLFPTELNFIPPADSDLKGTSLAGTSQVRNLNGGLNVVYNLKPEGTGINSNTSAGVSLEERALDSLYVASRGLTPGQANVDLGRKVEVLQDRQFVRDRGYYLQEEAILLDERLTLIGALRAEQSSNNGNANKLFMYPKLATAYRVPSFSPQVDEFKVRLAYGETGNQPLYGQKYSQLLASNTIGGNSGLIGSGVAGDPDIHPERQREVEAGLDAVFMGGNIVTEFSVYQRNISDLLLLRSPAPSTGFTTQYTNGGSMRNRGVEVMVQLNPFNGGEFEWVSNTTFTINRSQVTDLPVPAFNMGGFGTSLGTFRIEKGKSATQIVGNSGLNPDGTCCALKKLGDTEPDFRMGFSNTFRYRGFSLSFLLDWQQGSEIINLTRFIYDLGQNTPDFAQNGEQRLKDQATNAGVYIEDATFLKLREITLTYQLPDAWVAQVPKVKSARLSFSARNVFTLTGYTGLDPEVSNFGNQAIARNIDVAPFPPSRSFWTSIDVGF</sequence>
<evidence type="ECO:0000256" key="6">
    <source>
        <dbReference type="ARBA" id="ARBA00023136"/>
    </source>
</evidence>
<evidence type="ECO:0000256" key="1">
    <source>
        <dbReference type="ARBA" id="ARBA00004571"/>
    </source>
</evidence>
<keyword evidence="4 8" id="KW-0812">Transmembrane</keyword>
<dbReference type="Pfam" id="PF13715">
    <property type="entry name" value="CarbopepD_reg_2"/>
    <property type="match status" value="1"/>
</dbReference>
<evidence type="ECO:0000256" key="8">
    <source>
        <dbReference type="PROSITE-ProRule" id="PRU01360"/>
    </source>
</evidence>
<dbReference type="InterPro" id="IPR036942">
    <property type="entry name" value="Beta-barrel_TonB_sf"/>
</dbReference>
<comment type="similarity">
    <text evidence="8">Belongs to the TonB-dependent receptor family.</text>
</comment>
<feature type="domain" description="TonB-dependent receptor plug" evidence="11">
    <location>
        <begin position="163"/>
        <end position="297"/>
    </location>
</feature>
<dbReference type="InterPro" id="IPR039426">
    <property type="entry name" value="TonB-dep_rcpt-like"/>
</dbReference>
<evidence type="ECO:0000256" key="10">
    <source>
        <dbReference type="SAM" id="SignalP"/>
    </source>
</evidence>
<dbReference type="STRING" id="394096.DB31_7448"/>
<dbReference type="InterPro" id="IPR012910">
    <property type="entry name" value="Plug_dom"/>
</dbReference>
<dbReference type="AlphaFoldDB" id="A0A085WKJ8"/>
<dbReference type="InterPro" id="IPR023997">
    <property type="entry name" value="TonB-dep_OMP_SusC/RagA_CS"/>
</dbReference>
<gene>
    <name evidence="12" type="ORF">DB31_7448</name>
</gene>
<proteinExistence type="inferred from homology"/>
<comment type="caution">
    <text evidence="12">The sequence shown here is derived from an EMBL/GenBank/DDBJ whole genome shotgun (WGS) entry which is preliminary data.</text>
</comment>
<dbReference type="Gene3D" id="2.40.170.20">
    <property type="entry name" value="TonB-dependent receptor, beta-barrel domain"/>
    <property type="match status" value="1"/>
</dbReference>
<organism evidence="12 13">
    <name type="scientific">Hyalangium minutum</name>
    <dbReference type="NCBI Taxonomy" id="394096"/>
    <lineage>
        <taxon>Bacteria</taxon>
        <taxon>Pseudomonadati</taxon>
        <taxon>Myxococcota</taxon>
        <taxon>Myxococcia</taxon>
        <taxon>Myxococcales</taxon>
        <taxon>Cystobacterineae</taxon>
        <taxon>Archangiaceae</taxon>
        <taxon>Hyalangium</taxon>
    </lineage>
</organism>
<dbReference type="GO" id="GO:0009279">
    <property type="term" value="C:cell outer membrane"/>
    <property type="evidence" value="ECO:0007669"/>
    <property type="project" value="UniProtKB-SubCell"/>
</dbReference>
<dbReference type="PANTHER" id="PTHR30069:SF29">
    <property type="entry name" value="HEMOGLOBIN AND HEMOGLOBIN-HAPTOGLOBIN-BINDING PROTEIN 1-RELATED"/>
    <property type="match status" value="1"/>
</dbReference>
<dbReference type="GO" id="GO:0044718">
    <property type="term" value="P:siderophore transmembrane transport"/>
    <property type="evidence" value="ECO:0007669"/>
    <property type="project" value="TreeGrafter"/>
</dbReference>
<dbReference type="Gene3D" id="2.60.40.1120">
    <property type="entry name" value="Carboxypeptidase-like, regulatory domain"/>
    <property type="match status" value="1"/>
</dbReference>
<feature type="signal peptide" evidence="10">
    <location>
        <begin position="1"/>
        <end position="21"/>
    </location>
</feature>
<protein>
    <submittedName>
        <fullName evidence="12">TonB-dependent receptor</fullName>
    </submittedName>
</protein>
<evidence type="ECO:0000256" key="4">
    <source>
        <dbReference type="ARBA" id="ARBA00022692"/>
    </source>
</evidence>
<name>A0A085WKJ8_9BACT</name>
<accession>A0A085WKJ8</accession>
<keyword evidence="5 10" id="KW-0732">Signal</keyword>
<dbReference type="InterPro" id="IPR008969">
    <property type="entry name" value="CarboxyPept-like_regulatory"/>
</dbReference>
<evidence type="ECO:0000313" key="12">
    <source>
        <dbReference type="EMBL" id="KFE68211.1"/>
    </source>
</evidence>
<dbReference type="Gene3D" id="2.170.130.10">
    <property type="entry name" value="TonB-dependent receptor, plug domain"/>
    <property type="match status" value="1"/>
</dbReference>
<dbReference type="InterPro" id="IPR023996">
    <property type="entry name" value="TonB-dep_OMP_SusC/RagA"/>
</dbReference>
<keyword evidence="7 8" id="KW-0998">Cell outer membrane</keyword>
<evidence type="ECO:0000256" key="2">
    <source>
        <dbReference type="ARBA" id="ARBA00022448"/>
    </source>
</evidence>
<dbReference type="SUPFAM" id="SSF56935">
    <property type="entry name" value="Porins"/>
    <property type="match status" value="1"/>
</dbReference>
<dbReference type="NCBIfam" id="TIGR04056">
    <property type="entry name" value="OMP_RagA_SusC"/>
    <property type="match status" value="1"/>
</dbReference>
<comment type="subcellular location">
    <subcellularLocation>
        <location evidence="1 8">Cell outer membrane</location>
        <topology evidence="1 8">Multi-pass membrane protein</topology>
    </subcellularLocation>
</comment>
<dbReference type="SUPFAM" id="SSF49464">
    <property type="entry name" value="Carboxypeptidase regulatory domain-like"/>
    <property type="match status" value="1"/>
</dbReference>
<reference evidence="12 13" key="1">
    <citation type="submission" date="2014-04" db="EMBL/GenBank/DDBJ databases">
        <title>Genome assembly of Hyalangium minutum DSM 14724.</title>
        <authorList>
            <person name="Sharma G."/>
            <person name="Subramanian S."/>
        </authorList>
    </citation>
    <scope>NUCLEOTIDE SEQUENCE [LARGE SCALE GENOMIC DNA]</scope>
    <source>
        <strain evidence="12 13">DSM 14724</strain>
    </source>
</reference>